<dbReference type="Pfam" id="PF10502">
    <property type="entry name" value="Peptidase_S26"/>
    <property type="match status" value="1"/>
</dbReference>
<evidence type="ECO:0000313" key="9">
    <source>
        <dbReference type="EMBL" id="MFD1609105.1"/>
    </source>
</evidence>
<comment type="caution">
    <text evidence="9">The sequence shown here is derived from an EMBL/GenBank/DDBJ whole genome shotgun (WGS) entry which is preliminary data.</text>
</comment>
<dbReference type="InterPro" id="IPR019756">
    <property type="entry name" value="Pept_S26A_signal_pept_1_Ser-AS"/>
</dbReference>
<dbReference type="NCBIfam" id="TIGR02227">
    <property type="entry name" value="sigpep_I_bact"/>
    <property type="match status" value="1"/>
</dbReference>
<evidence type="ECO:0000256" key="5">
    <source>
        <dbReference type="ARBA" id="ARBA00022801"/>
    </source>
</evidence>
<dbReference type="EC" id="3.4.21.89" evidence="3 6"/>
<name>A0ABW4HVB3_9BACI</name>
<comment type="subcellular location">
    <subcellularLocation>
        <location evidence="2">Cell membrane</location>
        <topology evidence="2">Single-pass type II membrane protein</topology>
    </subcellularLocation>
    <subcellularLocation>
        <location evidence="7">Membrane</location>
        <topology evidence="7">Single-pass type II membrane protein</topology>
    </subcellularLocation>
</comment>
<evidence type="ECO:0000256" key="1">
    <source>
        <dbReference type="ARBA" id="ARBA00000677"/>
    </source>
</evidence>
<evidence type="ECO:0000256" key="6">
    <source>
        <dbReference type="RuleBase" id="RU003993"/>
    </source>
</evidence>
<dbReference type="Proteomes" id="UP001597221">
    <property type="component" value="Unassembled WGS sequence"/>
</dbReference>
<evidence type="ECO:0000256" key="2">
    <source>
        <dbReference type="ARBA" id="ARBA00004401"/>
    </source>
</evidence>
<comment type="catalytic activity">
    <reaction evidence="1 6">
        <text>Cleavage of hydrophobic, N-terminal signal or leader sequences from secreted and periplasmic proteins.</text>
        <dbReference type="EC" id="3.4.21.89"/>
    </reaction>
</comment>
<feature type="domain" description="Peptidase S26" evidence="8">
    <location>
        <begin position="11"/>
        <end position="173"/>
    </location>
</feature>
<evidence type="ECO:0000256" key="3">
    <source>
        <dbReference type="ARBA" id="ARBA00013208"/>
    </source>
</evidence>
<sequence length="183" mass="20849">MADVKKQNEVWEWGKALFIAIAIAFIIRIFLFTPVVVDGSSMEPTLHENERLIVTKIGEPDRFDIIVFHAPNNEDYIKRVIGLPGDHIEYKDDVLYINGEPFDEPYLNEYKQKVNDGPLTDSFTLQETPVGSDLVPEGHLFVMGDNRKYSKDSRHIGAIPMEEVVGKTNIVYFPIQDIKVIGK</sequence>
<keyword evidence="6" id="KW-1133">Transmembrane helix</keyword>
<organism evidence="9 10">
    <name type="scientific">Oceanobacillus luteolus</name>
    <dbReference type="NCBI Taxonomy" id="1274358"/>
    <lineage>
        <taxon>Bacteria</taxon>
        <taxon>Bacillati</taxon>
        <taxon>Bacillota</taxon>
        <taxon>Bacilli</taxon>
        <taxon>Bacillales</taxon>
        <taxon>Bacillaceae</taxon>
        <taxon>Oceanobacillus</taxon>
    </lineage>
</organism>
<dbReference type="PRINTS" id="PR00727">
    <property type="entry name" value="LEADERPTASE"/>
</dbReference>
<dbReference type="PROSITE" id="PS00760">
    <property type="entry name" value="SPASE_I_2"/>
    <property type="match status" value="1"/>
</dbReference>
<keyword evidence="4 6" id="KW-0645">Protease</keyword>
<feature type="transmembrane region" description="Helical" evidence="6">
    <location>
        <begin position="16"/>
        <end position="37"/>
    </location>
</feature>
<dbReference type="PANTHER" id="PTHR43390:SF8">
    <property type="entry name" value="SIGNAL PEPTIDASE I"/>
    <property type="match status" value="1"/>
</dbReference>
<dbReference type="PROSITE" id="PS00761">
    <property type="entry name" value="SPASE_I_3"/>
    <property type="match status" value="1"/>
</dbReference>
<dbReference type="GO" id="GO:0009003">
    <property type="term" value="F:signal peptidase activity"/>
    <property type="evidence" value="ECO:0007669"/>
    <property type="project" value="UniProtKB-EC"/>
</dbReference>
<keyword evidence="6" id="KW-0812">Transmembrane</keyword>
<dbReference type="Gene3D" id="2.10.109.10">
    <property type="entry name" value="Umud Fragment, subunit A"/>
    <property type="match status" value="1"/>
</dbReference>
<keyword evidence="5 6" id="KW-0378">Hydrolase</keyword>
<dbReference type="InterPro" id="IPR036286">
    <property type="entry name" value="LexA/Signal_pep-like_sf"/>
</dbReference>
<keyword evidence="10" id="KW-1185">Reference proteome</keyword>
<dbReference type="PANTHER" id="PTHR43390">
    <property type="entry name" value="SIGNAL PEPTIDASE I"/>
    <property type="match status" value="1"/>
</dbReference>
<dbReference type="EMBL" id="JBHUDE010000147">
    <property type="protein sequence ID" value="MFD1609105.1"/>
    <property type="molecule type" value="Genomic_DNA"/>
</dbReference>
<evidence type="ECO:0000313" key="10">
    <source>
        <dbReference type="Proteomes" id="UP001597221"/>
    </source>
</evidence>
<evidence type="ECO:0000256" key="4">
    <source>
        <dbReference type="ARBA" id="ARBA00022670"/>
    </source>
</evidence>
<reference evidence="10" key="1">
    <citation type="journal article" date="2019" name="Int. J. Syst. Evol. Microbiol.">
        <title>The Global Catalogue of Microorganisms (GCM) 10K type strain sequencing project: providing services to taxonomists for standard genome sequencing and annotation.</title>
        <authorList>
            <consortium name="The Broad Institute Genomics Platform"/>
            <consortium name="The Broad Institute Genome Sequencing Center for Infectious Disease"/>
            <person name="Wu L."/>
            <person name="Ma J."/>
        </authorList>
    </citation>
    <scope>NUCLEOTIDE SEQUENCE [LARGE SCALE GENOMIC DNA]</scope>
    <source>
        <strain evidence="10">CGMCC 1.12376</strain>
    </source>
</reference>
<dbReference type="SUPFAM" id="SSF51306">
    <property type="entry name" value="LexA/Signal peptidase"/>
    <property type="match status" value="1"/>
</dbReference>
<comment type="similarity">
    <text evidence="7">Belongs to the peptidase S26 family.</text>
</comment>
<dbReference type="InterPro" id="IPR019758">
    <property type="entry name" value="Pept_S26A_signal_pept_1_CS"/>
</dbReference>
<accession>A0ABW4HVB3</accession>
<protein>
    <recommendedName>
        <fullName evidence="3 6">Signal peptidase I</fullName>
        <ecNumber evidence="3 6">3.4.21.89</ecNumber>
    </recommendedName>
</protein>
<keyword evidence="6" id="KW-0472">Membrane</keyword>
<gene>
    <name evidence="9" type="primary">lepB</name>
    <name evidence="9" type="ORF">ACFSBH_15930</name>
</gene>
<evidence type="ECO:0000259" key="8">
    <source>
        <dbReference type="Pfam" id="PF10502"/>
    </source>
</evidence>
<evidence type="ECO:0000256" key="7">
    <source>
        <dbReference type="RuleBase" id="RU362042"/>
    </source>
</evidence>
<dbReference type="PROSITE" id="PS00501">
    <property type="entry name" value="SPASE_I_1"/>
    <property type="match status" value="1"/>
</dbReference>
<dbReference type="InterPro" id="IPR019757">
    <property type="entry name" value="Pept_S26A_signal_pept_1_Lys-AS"/>
</dbReference>
<dbReference type="InterPro" id="IPR000223">
    <property type="entry name" value="Pept_S26A_signal_pept_1"/>
</dbReference>
<dbReference type="InterPro" id="IPR019533">
    <property type="entry name" value="Peptidase_S26"/>
</dbReference>
<proteinExistence type="inferred from homology"/>
<dbReference type="CDD" id="cd06530">
    <property type="entry name" value="S26_SPase_I"/>
    <property type="match status" value="1"/>
</dbReference>
<dbReference type="RefSeq" id="WP_251513220.1">
    <property type="nucleotide sequence ID" value="NZ_JAMBON010000010.1"/>
</dbReference>